<reference evidence="9 10" key="1">
    <citation type="submission" date="2016-10" db="EMBL/GenBank/DDBJ databases">
        <authorList>
            <person name="de Groot N.N."/>
        </authorList>
    </citation>
    <scope>NUCLEOTIDE SEQUENCE [LARGE SCALE GENOMIC DNA]</scope>
    <source>
        <strain evidence="9 10">DSM 22012</strain>
    </source>
</reference>
<feature type="transmembrane region" description="Helical" evidence="7">
    <location>
        <begin position="25"/>
        <end position="49"/>
    </location>
</feature>
<dbReference type="RefSeq" id="WP_104004195.1">
    <property type="nucleotide sequence ID" value="NZ_FNVQ01000003.1"/>
</dbReference>
<dbReference type="Gene3D" id="1.10.3720.10">
    <property type="entry name" value="MetI-like"/>
    <property type="match status" value="2"/>
</dbReference>
<keyword evidence="10" id="KW-1185">Reference proteome</keyword>
<dbReference type="FunFam" id="1.10.3720.10:FF:000088">
    <property type="entry name" value="Iron(III) ABC transporter, permease protein"/>
    <property type="match status" value="1"/>
</dbReference>
<comment type="subcellular location">
    <subcellularLocation>
        <location evidence="1 7">Cell membrane</location>
        <topology evidence="1 7">Multi-pass membrane protein</topology>
    </subcellularLocation>
</comment>
<keyword evidence="6 7" id="KW-0472">Membrane</keyword>
<name>A0A1H6CC29_9GAMM</name>
<dbReference type="EMBL" id="FNVQ01000003">
    <property type="protein sequence ID" value="SEG70458.1"/>
    <property type="molecule type" value="Genomic_DNA"/>
</dbReference>
<feature type="transmembrane region" description="Helical" evidence="7">
    <location>
        <begin position="69"/>
        <end position="93"/>
    </location>
</feature>
<dbReference type="AlphaFoldDB" id="A0A1H6CC29"/>
<keyword evidence="2 7" id="KW-0813">Transport</keyword>
<feature type="transmembrane region" description="Helical" evidence="7">
    <location>
        <begin position="200"/>
        <end position="220"/>
    </location>
</feature>
<feature type="transmembrane region" description="Helical" evidence="7">
    <location>
        <begin position="537"/>
        <end position="557"/>
    </location>
</feature>
<feature type="transmembrane region" description="Helical" evidence="7">
    <location>
        <begin position="105"/>
        <end position="123"/>
    </location>
</feature>
<sequence>MSATAETTLTESRTLPRLRGLLPGWYSIGWGTALLVMLPVLAVLWLALFPTENIWPHLASTVLPVYIKSTLILMVGTGALSVAIGVGTAWLVTLCHFPGRRVFEWALLLPFAIPAYVIAYIYTDLLEYAGPVQILLRDLFGWQTARDYWFPEIRSIGGAILMLTLVLYPYVYLLARASFLEQSMSIRDASRMLGCSPWQSFYRVSLPIARPAIAVGLSLVSMETINDFGTVDYFAVKSMSAGIYDAWLNMGNVGAAAQIASLMMIFVVVLISLERVARAKSRQYTSPDRYRTIERYRLTKSRAWLCTLACSLPVLFGFLLPFISLADMSLAHLDQFSDSNFLGFATNSFTLSGVTALLAAAIAIVLAYSKRLYARNRSLQVAARMSNLGYALPGAVLAIGVIIPLAAFDNSVDAFMREHFNISTGLLLSGTPFALVFAYCVRFLAVSGGAVDSSLGKVTPNMDMASRSLGANTLRTLKEVHLPLIRGGLLTGVLVVFVDCMKELPATLILRPFNYDTLATYVYQYASDEQIESCSPAALLIVLVGIIPVILLSRTITATRASR</sequence>
<feature type="domain" description="ABC transmembrane type-1" evidence="8">
    <location>
        <begin position="67"/>
        <end position="274"/>
    </location>
</feature>
<comment type="similarity">
    <text evidence="7">Belongs to the binding-protein-dependent transport system permease family.</text>
</comment>
<protein>
    <submittedName>
        <fullName evidence="9">Iron(III) transport system permease protein</fullName>
    </submittedName>
</protein>
<gene>
    <name evidence="9" type="ORF">SAMN05444390_103357</name>
</gene>
<dbReference type="Pfam" id="PF00528">
    <property type="entry name" value="BPD_transp_1"/>
    <property type="match status" value="1"/>
</dbReference>
<dbReference type="CDD" id="cd06261">
    <property type="entry name" value="TM_PBP2"/>
    <property type="match status" value="1"/>
</dbReference>
<dbReference type="InterPro" id="IPR000515">
    <property type="entry name" value="MetI-like"/>
</dbReference>
<evidence type="ECO:0000256" key="4">
    <source>
        <dbReference type="ARBA" id="ARBA00022692"/>
    </source>
</evidence>
<dbReference type="GO" id="GO:0005886">
    <property type="term" value="C:plasma membrane"/>
    <property type="evidence" value="ECO:0007669"/>
    <property type="project" value="UniProtKB-SubCell"/>
</dbReference>
<evidence type="ECO:0000256" key="5">
    <source>
        <dbReference type="ARBA" id="ARBA00022989"/>
    </source>
</evidence>
<organism evidence="9 10">
    <name type="scientific">Marinobacterium lutimaris</name>
    <dbReference type="NCBI Taxonomy" id="568106"/>
    <lineage>
        <taxon>Bacteria</taxon>
        <taxon>Pseudomonadati</taxon>
        <taxon>Pseudomonadota</taxon>
        <taxon>Gammaproteobacteria</taxon>
        <taxon>Oceanospirillales</taxon>
        <taxon>Oceanospirillaceae</taxon>
        <taxon>Marinobacterium</taxon>
    </lineage>
</organism>
<evidence type="ECO:0000256" key="6">
    <source>
        <dbReference type="ARBA" id="ARBA00023136"/>
    </source>
</evidence>
<feature type="domain" description="ABC transmembrane type-1" evidence="8">
    <location>
        <begin position="345"/>
        <end position="552"/>
    </location>
</feature>
<feature type="transmembrane region" description="Helical" evidence="7">
    <location>
        <begin position="388"/>
        <end position="408"/>
    </location>
</feature>
<evidence type="ECO:0000313" key="9">
    <source>
        <dbReference type="EMBL" id="SEG70458.1"/>
    </source>
</evidence>
<feature type="transmembrane region" description="Helical" evidence="7">
    <location>
        <begin position="344"/>
        <end position="368"/>
    </location>
</feature>
<keyword evidence="4 7" id="KW-0812">Transmembrane</keyword>
<dbReference type="GO" id="GO:0055085">
    <property type="term" value="P:transmembrane transport"/>
    <property type="evidence" value="ECO:0007669"/>
    <property type="project" value="InterPro"/>
</dbReference>
<dbReference type="PROSITE" id="PS50928">
    <property type="entry name" value="ABC_TM1"/>
    <property type="match status" value="2"/>
</dbReference>
<dbReference type="InterPro" id="IPR035906">
    <property type="entry name" value="MetI-like_sf"/>
</dbReference>
<feature type="transmembrane region" description="Helical" evidence="7">
    <location>
        <begin position="480"/>
        <end position="498"/>
    </location>
</feature>
<dbReference type="PANTHER" id="PTHR30183:SF2">
    <property type="entry name" value="IRON UTILIZATION PROTEIN"/>
    <property type="match status" value="1"/>
</dbReference>
<dbReference type="SUPFAM" id="SSF161098">
    <property type="entry name" value="MetI-like"/>
    <property type="match status" value="2"/>
</dbReference>
<proteinExistence type="inferred from homology"/>
<dbReference type="Proteomes" id="UP000236745">
    <property type="component" value="Unassembled WGS sequence"/>
</dbReference>
<accession>A0A1H6CC29</accession>
<dbReference type="OrthoDB" id="9790211at2"/>
<evidence type="ECO:0000313" key="10">
    <source>
        <dbReference type="Proteomes" id="UP000236745"/>
    </source>
</evidence>
<evidence type="ECO:0000256" key="7">
    <source>
        <dbReference type="RuleBase" id="RU363032"/>
    </source>
</evidence>
<evidence type="ECO:0000259" key="8">
    <source>
        <dbReference type="PROSITE" id="PS50928"/>
    </source>
</evidence>
<evidence type="ECO:0000256" key="2">
    <source>
        <dbReference type="ARBA" id="ARBA00022448"/>
    </source>
</evidence>
<evidence type="ECO:0000256" key="1">
    <source>
        <dbReference type="ARBA" id="ARBA00004651"/>
    </source>
</evidence>
<feature type="transmembrane region" description="Helical" evidence="7">
    <location>
        <begin position="255"/>
        <end position="273"/>
    </location>
</feature>
<feature type="transmembrane region" description="Helical" evidence="7">
    <location>
        <begin position="420"/>
        <end position="441"/>
    </location>
</feature>
<keyword evidence="5 7" id="KW-1133">Transmembrane helix</keyword>
<dbReference type="PANTHER" id="PTHR30183">
    <property type="entry name" value="MOLYBDENUM TRANSPORT SYSTEM PERMEASE PROTEIN MODB"/>
    <property type="match status" value="1"/>
</dbReference>
<keyword evidence="3" id="KW-1003">Cell membrane</keyword>
<evidence type="ECO:0000256" key="3">
    <source>
        <dbReference type="ARBA" id="ARBA00022475"/>
    </source>
</evidence>
<feature type="transmembrane region" description="Helical" evidence="7">
    <location>
        <begin position="156"/>
        <end position="179"/>
    </location>
</feature>
<feature type="transmembrane region" description="Helical" evidence="7">
    <location>
        <begin position="303"/>
        <end position="324"/>
    </location>
</feature>